<name>A0A2X3J9B6_9ENTR</name>
<gene>
    <name evidence="1" type="ORF">NCTC12120_04626</name>
</gene>
<sequence length="147" mass="16266">MLADLCLEQEAAFGNVVPLEDVRQLLLCIVRIEVSQETQVATVDADNFDVIASEHPSGAQHITISADHHGQISLLTYLRQRAGLHLFEVQLLGDLLFHHHFIAFGAQPAIEHFMRGQSGGVTRMADDTDAVEMFVHYPGGPYSQTFL</sequence>
<proteinExistence type="predicted"/>
<protein>
    <submittedName>
        <fullName evidence="1">Uncharacterized protein</fullName>
    </submittedName>
</protein>
<evidence type="ECO:0000313" key="1">
    <source>
        <dbReference type="EMBL" id="SQC91465.1"/>
    </source>
</evidence>
<dbReference type="EMBL" id="UAVU01000008">
    <property type="protein sequence ID" value="SQC91465.1"/>
    <property type="molecule type" value="Genomic_DNA"/>
</dbReference>
<dbReference type="AlphaFoldDB" id="A0A2X3J9B6"/>
<organism evidence="1 2">
    <name type="scientific">Cedecea neteri</name>
    <dbReference type="NCBI Taxonomy" id="158822"/>
    <lineage>
        <taxon>Bacteria</taxon>
        <taxon>Pseudomonadati</taxon>
        <taxon>Pseudomonadota</taxon>
        <taxon>Gammaproteobacteria</taxon>
        <taxon>Enterobacterales</taxon>
        <taxon>Enterobacteriaceae</taxon>
        <taxon>Cedecea</taxon>
    </lineage>
</organism>
<dbReference type="Proteomes" id="UP000251197">
    <property type="component" value="Unassembled WGS sequence"/>
</dbReference>
<accession>A0A2X3J9B6</accession>
<reference evidence="1 2" key="1">
    <citation type="submission" date="2018-06" db="EMBL/GenBank/DDBJ databases">
        <authorList>
            <consortium name="Pathogen Informatics"/>
            <person name="Doyle S."/>
        </authorList>
    </citation>
    <scope>NUCLEOTIDE SEQUENCE [LARGE SCALE GENOMIC DNA]</scope>
    <source>
        <strain evidence="1 2">NCTC12120</strain>
    </source>
</reference>
<evidence type="ECO:0000313" key="2">
    <source>
        <dbReference type="Proteomes" id="UP000251197"/>
    </source>
</evidence>